<dbReference type="Proteomes" id="UP000238634">
    <property type="component" value="Unassembled WGS sequence"/>
</dbReference>
<evidence type="ECO:0000256" key="1">
    <source>
        <dbReference type="SAM" id="MobiDB-lite"/>
    </source>
</evidence>
<evidence type="ECO:0000313" key="3">
    <source>
        <dbReference type="Proteomes" id="UP000238634"/>
    </source>
</evidence>
<sequence>MTTTNSNHQFSNTAVCEQRQEPSALSDQEWARSLEKMKALYQADQQAKFLNLHAETESLLHQLQTLKQQREQEIG</sequence>
<keyword evidence="3" id="KW-1185">Reference proteome</keyword>
<comment type="caution">
    <text evidence="2">The sequence shown here is derived from an EMBL/GenBank/DDBJ whole genome shotgun (WGS) entry which is preliminary data.</text>
</comment>
<evidence type="ECO:0000313" key="2">
    <source>
        <dbReference type="EMBL" id="PSB18250.1"/>
    </source>
</evidence>
<name>A0A2T1DCL4_9CYAN</name>
<dbReference type="RefSeq" id="WP_073073151.1">
    <property type="nucleotide sequence ID" value="NZ_MPPI01000021.1"/>
</dbReference>
<reference evidence="2 3" key="1">
    <citation type="submission" date="2018-02" db="EMBL/GenBank/DDBJ databases">
        <authorList>
            <person name="Cohen D.B."/>
            <person name="Kent A.D."/>
        </authorList>
    </citation>
    <scope>NUCLEOTIDE SEQUENCE [LARGE SCALE GENOMIC DNA]</scope>
    <source>
        <strain evidence="2 3">ULC007</strain>
    </source>
</reference>
<feature type="region of interest" description="Disordered" evidence="1">
    <location>
        <begin position="1"/>
        <end position="23"/>
    </location>
</feature>
<organism evidence="2 3">
    <name type="scientific">Phormidesmis priestleyi ULC007</name>
    <dbReference type="NCBI Taxonomy" id="1920490"/>
    <lineage>
        <taxon>Bacteria</taxon>
        <taxon>Bacillati</taxon>
        <taxon>Cyanobacteriota</taxon>
        <taxon>Cyanophyceae</taxon>
        <taxon>Leptolyngbyales</taxon>
        <taxon>Leptolyngbyaceae</taxon>
        <taxon>Phormidesmis</taxon>
    </lineage>
</organism>
<dbReference type="STRING" id="1920490.GCA_001895925_01011"/>
<dbReference type="AlphaFoldDB" id="A0A2T1DCL4"/>
<dbReference type="EMBL" id="PVWG01000019">
    <property type="protein sequence ID" value="PSB18250.1"/>
    <property type="molecule type" value="Genomic_DNA"/>
</dbReference>
<proteinExistence type="predicted"/>
<protein>
    <submittedName>
        <fullName evidence="2">Uncharacterized protein</fullName>
    </submittedName>
</protein>
<reference evidence="2 3" key="2">
    <citation type="submission" date="2018-03" db="EMBL/GenBank/DDBJ databases">
        <title>The ancient ancestry and fast evolution of plastids.</title>
        <authorList>
            <person name="Moore K.R."/>
            <person name="Magnabosco C."/>
            <person name="Momper L."/>
            <person name="Gold D.A."/>
            <person name="Bosak T."/>
            <person name="Fournier G.P."/>
        </authorList>
    </citation>
    <scope>NUCLEOTIDE SEQUENCE [LARGE SCALE GENOMIC DNA]</scope>
    <source>
        <strain evidence="2 3">ULC007</strain>
    </source>
</reference>
<dbReference type="OrthoDB" id="467451at2"/>
<accession>A0A2T1DCL4</accession>
<gene>
    <name evidence="2" type="ORF">C7B65_16245</name>
</gene>